<evidence type="ECO:0000313" key="9">
    <source>
        <dbReference type="EMBL" id="TDX31477.1"/>
    </source>
</evidence>
<dbReference type="InterPro" id="IPR018660">
    <property type="entry name" value="MliC"/>
</dbReference>
<keyword evidence="3" id="KW-0564">Palmitate</keyword>
<evidence type="ECO:0000313" key="8">
    <source>
        <dbReference type="EMBL" id="SFH30582.1"/>
    </source>
</evidence>
<keyword evidence="10" id="KW-1185">Reference proteome</keyword>
<organism evidence="8 10">
    <name type="scientific">Modicisalibacter xianhensis</name>
    <dbReference type="NCBI Taxonomy" id="442341"/>
    <lineage>
        <taxon>Bacteria</taxon>
        <taxon>Pseudomonadati</taxon>
        <taxon>Pseudomonadota</taxon>
        <taxon>Gammaproteobacteria</taxon>
        <taxon>Oceanospirillales</taxon>
        <taxon>Halomonadaceae</taxon>
        <taxon>Modicisalibacter</taxon>
    </lineage>
</organism>
<dbReference type="EMBL" id="SOEC01000003">
    <property type="protein sequence ID" value="TDX31477.1"/>
    <property type="molecule type" value="Genomic_DNA"/>
</dbReference>
<feature type="signal peptide" evidence="6">
    <location>
        <begin position="1"/>
        <end position="22"/>
    </location>
</feature>
<evidence type="ECO:0000256" key="3">
    <source>
        <dbReference type="ARBA" id="ARBA00023139"/>
    </source>
</evidence>
<dbReference type="Proteomes" id="UP000294489">
    <property type="component" value="Unassembled WGS sequence"/>
</dbReference>
<name>A0A1I2YY97_9GAMM</name>
<dbReference type="PROSITE" id="PS51257">
    <property type="entry name" value="PROKAR_LIPOPROTEIN"/>
    <property type="match status" value="1"/>
</dbReference>
<evidence type="ECO:0000256" key="6">
    <source>
        <dbReference type="SAM" id="SignalP"/>
    </source>
</evidence>
<reference evidence="8 10" key="1">
    <citation type="submission" date="2016-10" db="EMBL/GenBank/DDBJ databases">
        <authorList>
            <person name="de Groot N.N."/>
        </authorList>
    </citation>
    <scope>NUCLEOTIDE SEQUENCE [LARGE SCALE GENOMIC DNA]</scope>
    <source>
        <strain evidence="8 10">CGMCC 1.6848</strain>
    </source>
</reference>
<dbReference type="STRING" id="442341.SAMN04487959_102246"/>
<feature type="domain" description="C-type lysozyme inhibitor" evidence="7">
    <location>
        <begin position="67"/>
        <end position="125"/>
    </location>
</feature>
<feature type="compositionally biased region" description="Polar residues" evidence="5">
    <location>
        <begin position="30"/>
        <end position="41"/>
    </location>
</feature>
<proteinExistence type="predicted"/>
<dbReference type="AlphaFoldDB" id="A0A1I2YY97"/>
<sequence length="250" mass="27450">MRLIPLFAAMLMVAGCASQAPAPSAPSKVQELNQPTPSQADQVEAKPTSPLLPSAFFADGAPAFVAWRCTPAQDLIAAFPEGELRLWSGQGFYRLDPAVVASGARYVKDDLSFWNKGSKAVVESANGRLECEQDVSRETTTRETRPNAIFFAKGNEPGWMMILDRQTSQLRLVADYGQQTLTLPYKIERLTNGQEASVQLRSTRDDQPLHARLQAKACFDSMSGMPYPVQVTLQWQNRTLQGCGQGIEAL</sequence>
<evidence type="ECO:0000256" key="2">
    <source>
        <dbReference type="ARBA" id="ARBA00023136"/>
    </source>
</evidence>
<protein>
    <submittedName>
        <fullName evidence="9">Membrane-bound lysozyme inhibitor of c-type lysozyme MliC</fullName>
    </submittedName>
    <submittedName>
        <fullName evidence="8">Membrane-bound lysozyme-inhibitor of c-type lysozyme</fullName>
    </submittedName>
</protein>
<gene>
    <name evidence="9" type="ORF">DFO67_10374</name>
    <name evidence="8" type="ORF">SAMN04487959_102246</name>
</gene>
<dbReference type="Proteomes" id="UP000199040">
    <property type="component" value="Unassembled WGS sequence"/>
</dbReference>
<evidence type="ECO:0000256" key="5">
    <source>
        <dbReference type="SAM" id="MobiDB-lite"/>
    </source>
</evidence>
<dbReference type="EMBL" id="FOPY01000002">
    <property type="protein sequence ID" value="SFH30582.1"/>
    <property type="molecule type" value="Genomic_DNA"/>
</dbReference>
<dbReference type="SUPFAM" id="SSF141488">
    <property type="entry name" value="YdhA-like"/>
    <property type="match status" value="1"/>
</dbReference>
<evidence type="ECO:0000256" key="1">
    <source>
        <dbReference type="ARBA" id="ARBA00022729"/>
    </source>
</evidence>
<feature type="region of interest" description="Disordered" evidence="5">
    <location>
        <begin position="24"/>
        <end position="44"/>
    </location>
</feature>
<evidence type="ECO:0000259" key="7">
    <source>
        <dbReference type="Pfam" id="PF09864"/>
    </source>
</evidence>
<dbReference type="OrthoDB" id="5348860at2"/>
<feature type="chain" id="PRO_5033742195" evidence="6">
    <location>
        <begin position="23"/>
        <end position="250"/>
    </location>
</feature>
<keyword evidence="1 6" id="KW-0732">Signal</keyword>
<evidence type="ECO:0000313" key="10">
    <source>
        <dbReference type="Proteomes" id="UP000199040"/>
    </source>
</evidence>
<evidence type="ECO:0000256" key="4">
    <source>
        <dbReference type="ARBA" id="ARBA00023288"/>
    </source>
</evidence>
<keyword evidence="4" id="KW-0449">Lipoprotein</keyword>
<dbReference type="RefSeq" id="WP_092843518.1">
    <property type="nucleotide sequence ID" value="NZ_FOPY01000002.1"/>
</dbReference>
<reference evidence="9 11" key="2">
    <citation type="submission" date="2019-03" db="EMBL/GenBank/DDBJ databases">
        <title>Freshwater and sediment microbial communities from various areas in North America, analyzing microbe dynamics in response to fracking.</title>
        <authorList>
            <person name="Lamendella R."/>
        </authorList>
    </citation>
    <scope>NUCLEOTIDE SEQUENCE [LARGE SCALE GENOMIC DNA]</scope>
    <source>
        <strain evidence="9 11">6_TX</strain>
    </source>
</reference>
<keyword evidence="2" id="KW-0472">Membrane</keyword>
<accession>A0A1I2YY97</accession>
<dbReference type="Pfam" id="PF09864">
    <property type="entry name" value="MliC"/>
    <property type="match status" value="1"/>
</dbReference>
<dbReference type="Gene3D" id="2.40.128.200">
    <property type="match status" value="1"/>
</dbReference>
<evidence type="ECO:0000313" key="11">
    <source>
        <dbReference type="Proteomes" id="UP000294489"/>
    </source>
</evidence>
<dbReference type="InterPro" id="IPR036328">
    <property type="entry name" value="MliC_sf"/>
</dbReference>